<evidence type="ECO:0000313" key="2">
    <source>
        <dbReference type="Proteomes" id="UP000663889"/>
    </source>
</evidence>
<name>A0A815YYQ6_9BILA</name>
<dbReference type="AlphaFoldDB" id="A0A815YYQ6"/>
<feature type="non-terminal residue" evidence="1">
    <location>
        <position position="44"/>
    </location>
</feature>
<accession>A0A815YYQ6</accession>
<dbReference type="Proteomes" id="UP000663889">
    <property type="component" value="Unassembled WGS sequence"/>
</dbReference>
<proteinExistence type="predicted"/>
<protein>
    <submittedName>
        <fullName evidence="1">Uncharacterized protein</fullName>
    </submittedName>
</protein>
<sequence length="44" mass="5328">MLETLLRLEDLKDINITEYKQIFEIVDKIKISSSNNHNRNRIIR</sequence>
<gene>
    <name evidence="1" type="ORF">SEV965_LOCUS39787</name>
</gene>
<evidence type="ECO:0000313" key="1">
    <source>
        <dbReference type="EMBL" id="CAF1577246.1"/>
    </source>
</evidence>
<comment type="caution">
    <text evidence="1">The sequence shown here is derived from an EMBL/GenBank/DDBJ whole genome shotgun (WGS) entry which is preliminary data.</text>
</comment>
<organism evidence="1 2">
    <name type="scientific">Rotaria sordida</name>
    <dbReference type="NCBI Taxonomy" id="392033"/>
    <lineage>
        <taxon>Eukaryota</taxon>
        <taxon>Metazoa</taxon>
        <taxon>Spiralia</taxon>
        <taxon>Gnathifera</taxon>
        <taxon>Rotifera</taxon>
        <taxon>Eurotatoria</taxon>
        <taxon>Bdelloidea</taxon>
        <taxon>Philodinida</taxon>
        <taxon>Philodinidae</taxon>
        <taxon>Rotaria</taxon>
    </lineage>
</organism>
<reference evidence="1" key="1">
    <citation type="submission" date="2021-02" db="EMBL/GenBank/DDBJ databases">
        <authorList>
            <person name="Nowell W R."/>
        </authorList>
    </citation>
    <scope>NUCLEOTIDE SEQUENCE</scope>
</reference>
<dbReference type="EMBL" id="CAJNOU010017275">
    <property type="protein sequence ID" value="CAF1577246.1"/>
    <property type="molecule type" value="Genomic_DNA"/>
</dbReference>